<feature type="transmembrane region" description="Helical" evidence="1">
    <location>
        <begin position="6"/>
        <end position="23"/>
    </location>
</feature>
<dbReference type="Proteomes" id="UP000199347">
    <property type="component" value="Unassembled WGS sequence"/>
</dbReference>
<evidence type="ECO:0000313" key="3">
    <source>
        <dbReference type="Proteomes" id="UP000199347"/>
    </source>
</evidence>
<dbReference type="RefSeq" id="WP_092813212.1">
    <property type="nucleotide sequence ID" value="NZ_FMVW01000005.1"/>
</dbReference>
<reference evidence="2 3" key="1">
    <citation type="submission" date="2016-10" db="EMBL/GenBank/DDBJ databases">
        <authorList>
            <person name="de Groot N.N."/>
        </authorList>
    </citation>
    <scope>NUCLEOTIDE SEQUENCE [LARGE SCALE GENOMIC DNA]</scope>
    <source>
        <strain evidence="2 3">DSM 2698</strain>
    </source>
</reference>
<keyword evidence="3" id="KW-1185">Reference proteome</keyword>
<gene>
    <name evidence="2" type="ORF">SAMN03080610_02420</name>
</gene>
<evidence type="ECO:0000313" key="2">
    <source>
        <dbReference type="EMBL" id="SCZ39234.1"/>
    </source>
</evidence>
<dbReference type="EMBL" id="FMVW01000005">
    <property type="protein sequence ID" value="SCZ39234.1"/>
    <property type="molecule type" value="Genomic_DNA"/>
</dbReference>
<evidence type="ECO:0000256" key="1">
    <source>
        <dbReference type="SAM" id="Phobius"/>
    </source>
</evidence>
<dbReference type="OrthoDB" id="9872396at2"/>
<sequence>MVLTFFGVIFNLVGILLVMRYGIGFQAQKPGMPEPRPPQNDEEQAILENIRRAGQFGIVILVLGAFLQILGIFYS</sequence>
<proteinExistence type="predicted"/>
<accession>A0A1G5NQ10</accession>
<organism evidence="2 3">
    <name type="scientific">Afifella marina DSM 2698</name>
    <dbReference type="NCBI Taxonomy" id="1120955"/>
    <lineage>
        <taxon>Bacteria</taxon>
        <taxon>Pseudomonadati</taxon>
        <taxon>Pseudomonadota</taxon>
        <taxon>Alphaproteobacteria</taxon>
        <taxon>Hyphomicrobiales</taxon>
        <taxon>Afifellaceae</taxon>
        <taxon>Afifella</taxon>
    </lineage>
</organism>
<name>A0A1G5NQ10_AFIMA</name>
<feature type="transmembrane region" description="Helical" evidence="1">
    <location>
        <begin position="56"/>
        <end position="74"/>
    </location>
</feature>
<protein>
    <submittedName>
        <fullName evidence="2">Uncharacterized protein</fullName>
    </submittedName>
</protein>
<keyword evidence="1" id="KW-1133">Transmembrane helix</keyword>
<keyword evidence="1" id="KW-0472">Membrane</keyword>
<keyword evidence="1" id="KW-0812">Transmembrane</keyword>
<dbReference type="AlphaFoldDB" id="A0A1G5NQ10"/>